<keyword evidence="3" id="KW-1185">Reference proteome</keyword>
<proteinExistence type="predicted"/>
<feature type="compositionally biased region" description="Basic and acidic residues" evidence="1">
    <location>
        <begin position="1"/>
        <end position="21"/>
    </location>
</feature>
<evidence type="ECO:0000313" key="2">
    <source>
        <dbReference type="EMBL" id="MBN7810036.1"/>
    </source>
</evidence>
<reference evidence="2 3" key="1">
    <citation type="submission" date="2021-03" db="EMBL/GenBank/DDBJ databases">
        <title>novel species isolated from a fishpond in China.</title>
        <authorList>
            <person name="Lu H."/>
            <person name="Cai Z."/>
        </authorList>
    </citation>
    <scope>NUCLEOTIDE SEQUENCE [LARGE SCALE GENOMIC DNA]</scope>
    <source>
        <strain evidence="2 3">H41</strain>
    </source>
</reference>
<gene>
    <name evidence="2" type="ORF">J0A68_03655</name>
</gene>
<dbReference type="Proteomes" id="UP000664317">
    <property type="component" value="Unassembled WGS sequence"/>
</dbReference>
<accession>A0ABS3BYZ5</accession>
<feature type="region of interest" description="Disordered" evidence="1">
    <location>
        <begin position="1"/>
        <end position="35"/>
    </location>
</feature>
<name>A0ABS3BYZ5_9BACT</name>
<dbReference type="EMBL" id="JAFKCT010000001">
    <property type="protein sequence ID" value="MBN7810036.1"/>
    <property type="molecule type" value="Genomic_DNA"/>
</dbReference>
<sequence length="134" mass="15220">MKITKGDFESMREKYDKEVKKGKPAKGKNGKDKTNQTNWIFLDRETLEGLLAKADQNPKVGGVQFYFTEYTEETAKERYADEADKYVGQMTLVMRAANLKENKLHSVSLGGLEDEYQCDGTECPHVCEPEPTDT</sequence>
<protein>
    <submittedName>
        <fullName evidence="2">Molecular chaperone DnaK</fullName>
    </submittedName>
</protein>
<organism evidence="2 3">
    <name type="scientific">Algoriphagus oliviformis</name>
    <dbReference type="NCBI Taxonomy" id="2811231"/>
    <lineage>
        <taxon>Bacteria</taxon>
        <taxon>Pseudomonadati</taxon>
        <taxon>Bacteroidota</taxon>
        <taxon>Cytophagia</taxon>
        <taxon>Cytophagales</taxon>
        <taxon>Cyclobacteriaceae</taxon>
        <taxon>Algoriphagus</taxon>
    </lineage>
</organism>
<evidence type="ECO:0000313" key="3">
    <source>
        <dbReference type="Proteomes" id="UP000664317"/>
    </source>
</evidence>
<evidence type="ECO:0000256" key="1">
    <source>
        <dbReference type="SAM" id="MobiDB-lite"/>
    </source>
</evidence>
<dbReference type="RefSeq" id="WP_206576824.1">
    <property type="nucleotide sequence ID" value="NZ_JAFKCT010000001.1"/>
</dbReference>
<comment type="caution">
    <text evidence="2">The sequence shown here is derived from an EMBL/GenBank/DDBJ whole genome shotgun (WGS) entry which is preliminary data.</text>
</comment>